<accession>A0ABS1HEH0</accession>
<comment type="caution">
    <text evidence="9">The sequence shown here is derived from an EMBL/GenBank/DDBJ whole genome shotgun (WGS) entry which is preliminary data.</text>
</comment>
<proteinExistence type="inferred from homology"/>
<keyword evidence="7" id="KW-0732">Signal</keyword>
<comment type="similarity">
    <text evidence="6">Belongs to the glycosyl hydrolase 10 (cellulase F) family.</text>
</comment>
<dbReference type="Pfam" id="PF00331">
    <property type="entry name" value="Glyco_hydro_10"/>
    <property type="match status" value="1"/>
</dbReference>
<evidence type="ECO:0000256" key="3">
    <source>
        <dbReference type="ARBA" id="ARBA00023295"/>
    </source>
</evidence>
<dbReference type="InterPro" id="IPR017853">
    <property type="entry name" value="GH"/>
</dbReference>
<dbReference type="PANTHER" id="PTHR31490:SF90">
    <property type="entry name" value="ENDO-1,4-BETA-XYLANASE A"/>
    <property type="match status" value="1"/>
</dbReference>
<evidence type="ECO:0000313" key="9">
    <source>
        <dbReference type="EMBL" id="MBK3516068.1"/>
    </source>
</evidence>
<dbReference type="InterPro" id="IPR001000">
    <property type="entry name" value="GH10_dom"/>
</dbReference>
<evidence type="ECO:0000259" key="8">
    <source>
        <dbReference type="PROSITE" id="PS51760"/>
    </source>
</evidence>
<gene>
    <name evidence="9" type="ORF">JIV24_01865</name>
</gene>
<keyword evidence="10" id="KW-1185">Reference proteome</keyword>
<dbReference type="SMART" id="SM00633">
    <property type="entry name" value="Glyco_10"/>
    <property type="match status" value="1"/>
</dbReference>
<evidence type="ECO:0000256" key="1">
    <source>
        <dbReference type="ARBA" id="ARBA00022801"/>
    </source>
</evidence>
<feature type="chain" id="PRO_5046737635" description="Beta-xylanase" evidence="7">
    <location>
        <begin position="21"/>
        <end position="372"/>
    </location>
</feature>
<comment type="catalytic activity">
    <reaction evidence="6">
        <text>Endohydrolysis of (1-&gt;4)-beta-D-xylosidic linkages in xylans.</text>
        <dbReference type="EC" id="3.2.1.8"/>
    </reaction>
</comment>
<dbReference type="InterPro" id="IPR044846">
    <property type="entry name" value="GH10"/>
</dbReference>
<feature type="active site" description="Nucleophile" evidence="5">
    <location>
        <position position="263"/>
    </location>
</feature>
<reference evidence="9 10" key="1">
    <citation type="submission" date="2021-01" db="EMBL/GenBank/DDBJ databases">
        <title>Carboxyliciviraga sp.nov., isolated from coastal sediments.</title>
        <authorList>
            <person name="Lu D."/>
            <person name="Zhang T."/>
        </authorList>
    </citation>
    <scope>NUCLEOTIDE SEQUENCE [LARGE SCALE GENOMIC DNA]</scope>
    <source>
        <strain evidence="9 10">N1Y132</strain>
    </source>
</reference>
<dbReference type="PROSITE" id="PS51760">
    <property type="entry name" value="GH10_2"/>
    <property type="match status" value="1"/>
</dbReference>
<dbReference type="Proteomes" id="UP000605676">
    <property type="component" value="Unassembled WGS sequence"/>
</dbReference>
<dbReference type="EC" id="3.2.1.8" evidence="6"/>
<dbReference type="EMBL" id="JAENRR010000003">
    <property type="protein sequence ID" value="MBK3516068.1"/>
    <property type="molecule type" value="Genomic_DNA"/>
</dbReference>
<keyword evidence="3 6" id="KW-0326">Glycosidase</keyword>
<evidence type="ECO:0000256" key="4">
    <source>
        <dbReference type="ARBA" id="ARBA00023326"/>
    </source>
</evidence>
<evidence type="ECO:0000256" key="7">
    <source>
        <dbReference type="SAM" id="SignalP"/>
    </source>
</evidence>
<protein>
    <recommendedName>
        <fullName evidence="6">Beta-xylanase</fullName>
        <ecNumber evidence="6">3.2.1.8</ecNumber>
    </recommendedName>
</protein>
<name>A0ABS1HEH0_9BACT</name>
<organism evidence="9 10">
    <name type="scientific">Carboxylicivirga marina</name>
    <dbReference type="NCBI Taxonomy" id="2800988"/>
    <lineage>
        <taxon>Bacteria</taxon>
        <taxon>Pseudomonadati</taxon>
        <taxon>Bacteroidota</taxon>
        <taxon>Bacteroidia</taxon>
        <taxon>Marinilabiliales</taxon>
        <taxon>Marinilabiliaceae</taxon>
        <taxon>Carboxylicivirga</taxon>
    </lineage>
</organism>
<evidence type="ECO:0000256" key="5">
    <source>
        <dbReference type="PROSITE-ProRule" id="PRU10061"/>
    </source>
</evidence>
<dbReference type="PRINTS" id="PR00134">
    <property type="entry name" value="GLHYDRLASE10"/>
</dbReference>
<keyword evidence="4 6" id="KW-0624">Polysaccharide degradation</keyword>
<feature type="domain" description="GH10" evidence="8">
    <location>
        <begin position="22"/>
        <end position="368"/>
    </location>
</feature>
<evidence type="ECO:0000256" key="2">
    <source>
        <dbReference type="ARBA" id="ARBA00023277"/>
    </source>
</evidence>
<feature type="signal peptide" evidence="7">
    <location>
        <begin position="1"/>
        <end position="20"/>
    </location>
</feature>
<dbReference type="SUPFAM" id="SSF51445">
    <property type="entry name" value="(Trans)glycosidases"/>
    <property type="match status" value="1"/>
</dbReference>
<dbReference type="InterPro" id="IPR031158">
    <property type="entry name" value="GH10_AS"/>
</dbReference>
<keyword evidence="2 6" id="KW-0119">Carbohydrate metabolism</keyword>
<dbReference type="PROSITE" id="PS00591">
    <property type="entry name" value="GH10_1"/>
    <property type="match status" value="1"/>
</dbReference>
<sequence>MKRKIDIVLFLWLGCLLQSAGQNNNNGLAELFQDHFKVGAAISNRLYNAHNSDLDTIVRNNFNSVVAVNCMKSERIQPDEGVFVFKDADSFVKYGEANDMFIVGHTLVWHSQAPDWFFVDEAGNNVSREVLIDRMEKHIKTLVGRYKGRVHGWDVVNEAVVSEGDGWRRSKWYEIIGEEYVELAFQFAHEADPDAELYYNDYNLYVPARREATIKVVKRLLDKGIRIDGIGMQAHYLLDTPLEQIKTSVDAFASLGVNVLVTELDISVLPFPNENVSADVGLSIEYKEKYDPYRNGLPNEMEQKLRDKYVDLFKIYMSQKAVSRVTFWGVSDRYSWKNNFPVKNRTDYPLLWDREFKPKVAFHGICDLMKKQ</sequence>
<keyword evidence="1 6" id="KW-0378">Hydrolase</keyword>
<dbReference type="PANTHER" id="PTHR31490">
    <property type="entry name" value="GLYCOSYL HYDROLASE"/>
    <property type="match status" value="1"/>
</dbReference>
<evidence type="ECO:0000256" key="6">
    <source>
        <dbReference type="RuleBase" id="RU361174"/>
    </source>
</evidence>
<dbReference type="RefSeq" id="WP_200463300.1">
    <property type="nucleotide sequence ID" value="NZ_JAENRR010000003.1"/>
</dbReference>
<dbReference type="Gene3D" id="3.20.20.80">
    <property type="entry name" value="Glycosidases"/>
    <property type="match status" value="1"/>
</dbReference>
<evidence type="ECO:0000313" key="10">
    <source>
        <dbReference type="Proteomes" id="UP000605676"/>
    </source>
</evidence>